<reference evidence="3 4" key="1">
    <citation type="journal article" date="2022" name="Int. J. Syst. Evol. Microbiol.">
        <title>Prevotella herbatica sp. nov., a plant polysaccharide-decomposing anaerobic bacterium isolated from a methanogenic reactor.</title>
        <authorList>
            <person name="Uek A."/>
            <person name="Tonouchi A."/>
            <person name="Kaku N."/>
            <person name="Ueki K."/>
        </authorList>
    </citation>
    <scope>NUCLEOTIDE SEQUENCE [LARGE SCALE GENOMIC DNA]</scope>
    <source>
        <strain evidence="3 4">WR041</strain>
    </source>
</reference>
<dbReference type="InterPro" id="IPR023346">
    <property type="entry name" value="Lysozyme-like_dom_sf"/>
</dbReference>
<dbReference type="SUPFAM" id="SSF53955">
    <property type="entry name" value="Lysozyme-like"/>
    <property type="match status" value="1"/>
</dbReference>
<dbReference type="Pfam" id="PF01464">
    <property type="entry name" value="SLT"/>
    <property type="match status" value="1"/>
</dbReference>
<accession>A0ABN6EKQ0</accession>
<dbReference type="PANTHER" id="PTHR37423:SF2">
    <property type="entry name" value="MEMBRANE-BOUND LYTIC MUREIN TRANSGLYCOSYLASE C"/>
    <property type="match status" value="1"/>
</dbReference>
<dbReference type="PANTHER" id="PTHR37423">
    <property type="entry name" value="SOLUBLE LYTIC MUREIN TRANSGLYCOSYLASE-RELATED"/>
    <property type="match status" value="1"/>
</dbReference>
<dbReference type="EMBL" id="AP024484">
    <property type="protein sequence ID" value="BCS86517.1"/>
    <property type="molecule type" value="Genomic_DNA"/>
</dbReference>
<gene>
    <name evidence="3" type="ORF">prwr041_24100</name>
</gene>
<dbReference type="Gene3D" id="1.10.530.10">
    <property type="match status" value="1"/>
</dbReference>
<dbReference type="InterPro" id="IPR008258">
    <property type="entry name" value="Transglycosylase_SLT_dom_1"/>
</dbReference>
<evidence type="ECO:0000313" key="3">
    <source>
        <dbReference type="EMBL" id="BCS86517.1"/>
    </source>
</evidence>
<evidence type="ECO:0000259" key="2">
    <source>
        <dbReference type="Pfam" id="PF01464"/>
    </source>
</evidence>
<comment type="similarity">
    <text evidence="1">Belongs to the transglycosylase Slt family.</text>
</comment>
<protein>
    <submittedName>
        <fullName evidence="3">Periplasmic_Binding_Protein_Type_2 and MLTF_like domain-containing protein</fullName>
    </submittedName>
</protein>
<dbReference type="Proteomes" id="UP001319045">
    <property type="component" value="Chromosome"/>
</dbReference>
<dbReference type="Gene3D" id="3.40.190.10">
    <property type="entry name" value="Periplasmic binding protein-like II"/>
    <property type="match status" value="1"/>
</dbReference>
<sequence length="390" mass="44169">MFMGACVTSCSDKKKVEITPWGEEIGNDSIQENKSFTLNDIVSNGELIMLTMSGPETYYDYHGHGMGLQYMLAEKFAQKLGVSLRVEVCKDTLEMVNRLKAGDADIIAFPLPRGYKNIEYCGMKAYSLHAQWAVKEGNNELADSLNNWFRSGMIAAIKKEENFLLSTNSVVRHVYSPMLSRSGGVISRYDNHFKTYAPLAMFDWRLLAAQCYQESTFDSGAHSWAGACGLMQIMPGTADHIGLPRSDMYDPEKNIAAAAKYIRELHSHFRDIQNPLERSYFVLASYNGGFFHVRDAMALARKFGKNPYHWADVQEFVLRLRVPAYYNDPVVKHGYMRGDETVDYVTRICNRWAQYRGFAHSFGGGFSGGFNGGFENMTPSRAKHKNRFKI</sequence>
<dbReference type="RefSeq" id="WP_394370822.1">
    <property type="nucleotide sequence ID" value="NZ_AP024484.1"/>
</dbReference>
<evidence type="ECO:0000256" key="1">
    <source>
        <dbReference type="ARBA" id="ARBA00007734"/>
    </source>
</evidence>
<dbReference type="CDD" id="cd13403">
    <property type="entry name" value="MLTF-like"/>
    <property type="match status" value="1"/>
</dbReference>
<organism evidence="3 4">
    <name type="scientific">Prevotella herbatica</name>
    <dbReference type="NCBI Taxonomy" id="2801997"/>
    <lineage>
        <taxon>Bacteria</taxon>
        <taxon>Pseudomonadati</taxon>
        <taxon>Bacteroidota</taxon>
        <taxon>Bacteroidia</taxon>
        <taxon>Bacteroidales</taxon>
        <taxon>Prevotellaceae</taxon>
        <taxon>Prevotella</taxon>
    </lineage>
</organism>
<name>A0ABN6EKQ0_9BACT</name>
<dbReference type="SUPFAM" id="SSF53850">
    <property type="entry name" value="Periplasmic binding protein-like II"/>
    <property type="match status" value="1"/>
</dbReference>
<evidence type="ECO:0000313" key="4">
    <source>
        <dbReference type="Proteomes" id="UP001319045"/>
    </source>
</evidence>
<keyword evidence="4" id="KW-1185">Reference proteome</keyword>
<proteinExistence type="inferred from homology"/>
<feature type="domain" description="Transglycosylase SLT" evidence="2">
    <location>
        <begin position="201"/>
        <end position="306"/>
    </location>
</feature>